<keyword evidence="2" id="KW-1185">Reference proteome</keyword>
<organism evidence="1 2">
    <name type="scientific">Arenimonas metalli CF5-1</name>
    <dbReference type="NCBI Taxonomy" id="1384056"/>
    <lineage>
        <taxon>Bacteria</taxon>
        <taxon>Pseudomonadati</taxon>
        <taxon>Pseudomonadota</taxon>
        <taxon>Gammaproteobacteria</taxon>
        <taxon>Lysobacterales</taxon>
        <taxon>Lysobacteraceae</taxon>
        <taxon>Arenimonas</taxon>
    </lineage>
</organism>
<evidence type="ECO:0000313" key="1">
    <source>
        <dbReference type="EMBL" id="KFN46244.1"/>
    </source>
</evidence>
<gene>
    <name evidence="1" type="ORF">N787_11135</name>
</gene>
<dbReference type="eggNOG" id="ENOG5032FP6">
    <property type="taxonomic scope" value="Bacteria"/>
</dbReference>
<dbReference type="EMBL" id="AVCK01000018">
    <property type="protein sequence ID" value="KFN46244.1"/>
    <property type="molecule type" value="Genomic_DNA"/>
</dbReference>
<accession>A0A091B5V5</accession>
<comment type="caution">
    <text evidence="1">The sequence shown here is derived from an EMBL/GenBank/DDBJ whole genome shotgun (WGS) entry which is preliminary data.</text>
</comment>
<proteinExistence type="predicted"/>
<dbReference type="RefSeq" id="WP_052575259.1">
    <property type="nucleotide sequence ID" value="NZ_AVCK01000018.1"/>
</dbReference>
<evidence type="ECO:0000313" key="2">
    <source>
        <dbReference type="Proteomes" id="UP000029393"/>
    </source>
</evidence>
<dbReference type="Proteomes" id="UP000029393">
    <property type="component" value="Unassembled WGS sequence"/>
</dbReference>
<reference evidence="1 2" key="1">
    <citation type="submission" date="2013-09" db="EMBL/GenBank/DDBJ databases">
        <title>Genome sequencing of Arenimonas metalli.</title>
        <authorList>
            <person name="Chen F."/>
            <person name="Wang G."/>
        </authorList>
    </citation>
    <scope>NUCLEOTIDE SEQUENCE [LARGE SCALE GENOMIC DNA]</scope>
    <source>
        <strain evidence="1 2">CF5-1</strain>
    </source>
</reference>
<dbReference type="AlphaFoldDB" id="A0A091B5V5"/>
<protein>
    <submittedName>
        <fullName evidence="1">Uncharacterized protein</fullName>
    </submittedName>
</protein>
<sequence>MKDLRSLLIDCRIELRKQARDFQKSELCERLDLAIQAQSTATATAALADAAGEAGPTPPAGKTQTVSQVALAWQTAARDLKFSEPAIYTRMGEKVMRLLEARTLVDPATEILQLEARVAELKAQLETSHQAQQALAMEHEALLGAVAKAVPKLKDGGDKLAVALARVAWLRAEADKAGTGAQAASAKRAPEPQDTVPTPELLGAVAAGAATLTKEQREWCVGEAMVLTGFQYTPVELLEKGDAHVARLIVDARKG</sequence>
<name>A0A091B5V5_9GAMM</name>
<dbReference type="PATRIC" id="fig|1384056.3.peg.1445"/>
<dbReference type="STRING" id="1384056.N787_11135"/>
<dbReference type="OrthoDB" id="5965529at2"/>